<dbReference type="Proteomes" id="UP000267027">
    <property type="component" value="Unassembled WGS sequence"/>
</dbReference>
<reference evidence="1 2" key="2">
    <citation type="submission" date="2018-11" db="EMBL/GenBank/DDBJ databases">
        <authorList>
            <consortium name="Pathogen Informatics"/>
        </authorList>
    </citation>
    <scope>NUCLEOTIDE SEQUENCE [LARGE SCALE GENOMIC DNA]</scope>
    <source>
        <strain evidence="1 2">Costa Rica</strain>
    </source>
</reference>
<gene>
    <name evidence="1" type="ORF">ACOC_LOCUS2428</name>
</gene>
<evidence type="ECO:0000313" key="2">
    <source>
        <dbReference type="Proteomes" id="UP000267027"/>
    </source>
</evidence>
<accession>A0A0R3PEE3</accession>
<dbReference type="AlphaFoldDB" id="A0A0R3PEE3"/>
<evidence type="ECO:0000313" key="1">
    <source>
        <dbReference type="EMBL" id="VDM54013.1"/>
    </source>
</evidence>
<proteinExistence type="predicted"/>
<keyword evidence="2" id="KW-1185">Reference proteome</keyword>
<name>A0A0R3PEE3_ANGCS</name>
<sequence>MPLVSISMNGRTSVFLSECTEEMVAKLVSAMNCDSQQLIHSANQKPSIHQQRCSEQLTAHGDYLEPPTCLREWPGTIPGILRDHSFPQ</sequence>
<dbReference type="WBParaSite" id="ACOC_0000242701-mRNA-1">
    <property type="protein sequence ID" value="ACOC_0000242701-mRNA-1"/>
    <property type="gene ID" value="ACOC_0000242701"/>
</dbReference>
<reference evidence="3" key="1">
    <citation type="submission" date="2017-02" db="UniProtKB">
        <authorList>
            <consortium name="WormBaseParasite"/>
        </authorList>
    </citation>
    <scope>IDENTIFICATION</scope>
</reference>
<protein>
    <submittedName>
        <fullName evidence="3">Ras-associating domain-containing protein</fullName>
    </submittedName>
</protein>
<evidence type="ECO:0000313" key="3">
    <source>
        <dbReference type="WBParaSite" id="ACOC_0000242701-mRNA-1"/>
    </source>
</evidence>
<organism evidence="3">
    <name type="scientific">Angiostrongylus costaricensis</name>
    <name type="common">Nematode worm</name>
    <dbReference type="NCBI Taxonomy" id="334426"/>
    <lineage>
        <taxon>Eukaryota</taxon>
        <taxon>Metazoa</taxon>
        <taxon>Ecdysozoa</taxon>
        <taxon>Nematoda</taxon>
        <taxon>Chromadorea</taxon>
        <taxon>Rhabditida</taxon>
        <taxon>Rhabditina</taxon>
        <taxon>Rhabditomorpha</taxon>
        <taxon>Strongyloidea</taxon>
        <taxon>Metastrongylidae</taxon>
        <taxon>Angiostrongylus</taxon>
    </lineage>
</organism>
<dbReference type="EMBL" id="UYYA01000488">
    <property type="protein sequence ID" value="VDM54013.1"/>
    <property type="molecule type" value="Genomic_DNA"/>
</dbReference>